<comment type="caution">
    <text evidence="1">The sequence shown here is derived from an EMBL/GenBank/DDBJ whole genome shotgun (WGS) entry which is preliminary data.</text>
</comment>
<reference evidence="1 2" key="1">
    <citation type="submission" date="2022-03" db="EMBL/GenBank/DDBJ databases">
        <title>Novel taxa within the pig intestine.</title>
        <authorList>
            <person name="Wylensek D."/>
            <person name="Bishof K."/>
            <person name="Afrizal A."/>
            <person name="Clavel T."/>
        </authorList>
    </citation>
    <scope>NUCLEOTIDE SEQUENCE [LARGE SCALE GENOMIC DNA]</scope>
    <source>
        <strain evidence="1 2">Cla-KB-P134</strain>
    </source>
</reference>
<evidence type="ECO:0000313" key="1">
    <source>
        <dbReference type="EMBL" id="MDX8416944.1"/>
    </source>
</evidence>
<organism evidence="1 2">
    <name type="scientific">Absicoccus intestinalis</name>
    <dbReference type="NCBI Taxonomy" id="2926319"/>
    <lineage>
        <taxon>Bacteria</taxon>
        <taxon>Bacillati</taxon>
        <taxon>Bacillota</taxon>
        <taxon>Erysipelotrichia</taxon>
        <taxon>Erysipelotrichales</taxon>
        <taxon>Erysipelotrichaceae</taxon>
        <taxon>Absicoccus</taxon>
    </lineage>
</organism>
<evidence type="ECO:0000313" key="2">
    <source>
        <dbReference type="Proteomes" id="UP001285244"/>
    </source>
</evidence>
<sequence length="100" mass="11462">MRMGTTPTISCKLDIDMDLTDCENVRLIISQNRMTKLIKDKDELIIKKNIVQAHLTQEETFLFAHGGADIQVRLKLLDGEAYATNIKRIDIFRSLDNEVI</sequence>
<name>A0ABU4WK59_9FIRM</name>
<proteinExistence type="predicted"/>
<keyword evidence="2" id="KW-1185">Reference proteome</keyword>
<dbReference type="Proteomes" id="UP001285244">
    <property type="component" value="Unassembled WGS sequence"/>
</dbReference>
<accession>A0ABU4WK59</accession>
<gene>
    <name evidence="1" type="ORF">MOZ64_03690</name>
</gene>
<dbReference type="EMBL" id="JALBUS010000004">
    <property type="protein sequence ID" value="MDX8416944.1"/>
    <property type="molecule type" value="Genomic_DNA"/>
</dbReference>
<dbReference type="RefSeq" id="WP_320325256.1">
    <property type="nucleotide sequence ID" value="NZ_JALBUS010000004.1"/>
</dbReference>
<protein>
    <submittedName>
        <fullName evidence="1">Uncharacterized protein</fullName>
    </submittedName>
</protein>